<dbReference type="PANTHER" id="PTHR43806:SF67">
    <property type="entry name" value="EGF-LIKE DOMAIN-CONTAINING PROTEIN"/>
    <property type="match status" value="1"/>
</dbReference>
<dbReference type="InterPro" id="IPR026444">
    <property type="entry name" value="Secre_tail"/>
</dbReference>
<evidence type="ECO:0000256" key="3">
    <source>
        <dbReference type="ARBA" id="ARBA00022801"/>
    </source>
</evidence>
<dbReference type="PROSITE" id="PS51892">
    <property type="entry name" value="SUBTILASE"/>
    <property type="match status" value="1"/>
</dbReference>
<evidence type="ECO:0000256" key="1">
    <source>
        <dbReference type="ARBA" id="ARBA00011073"/>
    </source>
</evidence>
<sequence>MKPFFIILFLSFVFELQAQETFYLVSFKNKDNTTHALDRPEEYLSAEAIARRTKYSIAIDSTDLPVPQANIDEVETTGATIWYPSKWFNAVIVSEADSTAIAQLSIVDKVMNMSDKTKGGIERSEEIEWKRSNVDNQVQNELIGIDHMHEMGYKGNGISIAVLDAGFNNYDSITYFDETDILDTYDFYSKNATVEDDHHHGTEVMSTMAAVGGDYLGGSPEASYALYRTENVYYESRIEELMWLVASERADSLGVDIIQSSLGYYDFDDASQNYTHDDLDGRRAWITMAANHAFTKGICVVVSAGNEGLTSWKRITFPADSPFVLTVGSIDKNEVKAESSSIGPTADSRIKPDIMALGKACYVVGTSSNVKTSSGTSFAAPQMASFVAGLLQSDANLTPSQIFQKIRNSGSRSTDITNDYGYGTANFEKSLTVTSIHDLNLLGDLKVYPNPVNGERFQMEVPQKVVGKTLDITWYDMSGRKLDKNKLHQVEKVTILNVPKKAQGNYLLLKVSADKETKTIKVKVN</sequence>
<feature type="active site" description="Charge relay system" evidence="5">
    <location>
        <position position="164"/>
    </location>
</feature>
<keyword evidence="4 5" id="KW-0720">Serine protease</keyword>
<evidence type="ECO:0000256" key="5">
    <source>
        <dbReference type="PROSITE-ProRule" id="PRU01240"/>
    </source>
</evidence>
<dbReference type="InterPro" id="IPR015500">
    <property type="entry name" value="Peptidase_S8_subtilisin-rel"/>
</dbReference>
<dbReference type="SUPFAM" id="SSF52743">
    <property type="entry name" value="Subtilisin-like"/>
    <property type="match status" value="1"/>
</dbReference>
<dbReference type="RefSeq" id="WP_169665192.1">
    <property type="nucleotide sequence ID" value="NZ_CP076132.1"/>
</dbReference>
<dbReference type="PROSITE" id="PS00136">
    <property type="entry name" value="SUBTILASE_ASP"/>
    <property type="match status" value="1"/>
</dbReference>
<dbReference type="EMBL" id="CP076132">
    <property type="protein sequence ID" value="QWG00869.1"/>
    <property type="molecule type" value="Genomic_DNA"/>
</dbReference>
<dbReference type="Gene3D" id="3.40.50.200">
    <property type="entry name" value="Peptidase S8/S53 domain"/>
    <property type="match status" value="1"/>
</dbReference>
<dbReference type="InterPro" id="IPR050131">
    <property type="entry name" value="Peptidase_S8_subtilisin-like"/>
</dbReference>
<keyword evidence="2 5" id="KW-0645">Protease</keyword>
<dbReference type="InterPro" id="IPR036852">
    <property type="entry name" value="Peptidase_S8/S53_dom_sf"/>
</dbReference>
<evidence type="ECO:0000259" key="6">
    <source>
        <dbReference type="Pfam" id="PF00082"/>
    </source>
</evidence>
<dbReference type="GO" id="GO:0004252">
    <property type="term" value="F:serine-type endopeptidase activity"/>
    <property type="evidence" value="ECO:0007669"/>
    <property type="project" value="UniProtKB-UniRule"/>
</dbReference>
<reference evidence="8 9" key="1">
    <citation type="submission" date="2021-05" db="EMBL/GenBank/DDBJ databases">
        <title>Comparative genomic studies on the polysaccharide-degrading batcterial strains of the Flammeovirga genus.</title>
        <authorList>
            <person name="Zewei F."/>
            <person name="Zheng Z."/>
            <person name="Yu L."/>
            <person name="Ruyue G."/>
            <person name="Yanhong M."/>
            <person name="Yuanyuan C."/>
            <person name="Jingyan G."/>
            <person name="Wenjun H."/>
        </authorList>
    </citation>
    <scope>NUCLEOTIDE SEQUENCE [LARGE SCALE GENOMIC DNA]</scope>
    <source>
        <strain evidence="8 9">NBRC:100898</strain>
    </source>
</reference>
<dbReference type="PRINTS" id="PR00723">
    <property type="entry name" value="SUBTILISIN"/>
</dbReference>
<gene>
    <name evidence="8" type="ORF">KMW28_14535</name>
</gene>
<evidence type="ECO:0000259" key="7">
    <source>
        <dbReference type="Pfam" id="PF18962"/>
    </source>
</evidence>
<evidence type="ECO:0000313" key="9">
    <source>
        <dbReference type="Proteomes" id="UP000678679"/>
    </source>
</evidence>
<dbReference type="InterPro" id="IPR017317">
    <property type="entry name" value="Pept_S8_subtilisin_bacteroid-2"/>
</dbReference>
<dbReference type="NCBIfam" id="TIGR04183">
    <property type="entry name" value="Por_Secre_tail"/>
    <property type="match status" value="1"/>
</dbReference>
<protein>
    <submittedName>
        <fullName evidence="8">S8 family serine peptidase</fullName>
    </submittedName>
</protein>
<dbReference type="GO" id="GO:0006508">
    <property type="term" value="P:proteolysis"/>
    <property type="evidence" value="ECO:0007669"/>
    <property type="project" value="UniProtKB-KW"/>
</dbReference>
<keyword evidence="9" id="KW-1185">Reference proteome</keyword>
<organism evidence="8 9">
    <name type="scientific">Flammeovirga yaeyamensis</name>
    <dbReference type="NCBI Taxonomy" id="367791"/>
    <lineage>
        <taxon>Bacteria</taxon>
        <taxon>Pseudomonadati</taxon>
        <taxon>Bacteroidota</taxon>
        <taxon>Cytophagia</taxon>
        <taxon>Cytophagales</taxon>
        <taxon>Flammeovirgaceae</taxon>
        <taxon>Flammeovirga</taxon>
    </lineage>
</organism>
<feature type="active site" description="Charge relay system" evidence="5">
    <location>
        <position position="377"/>
    </location>
</feature>
<dbReference type="Pfam" id="PF18962">
    <property type="entry name" value="Por_Secre_tail"/>
    <property type="match status" value="1"/>
</dbReference>
<feature type="active site" description="Charge relay system" evidence="5">
    <location>
        <position position="200"/>
    </location>
</feature>
<feature type="domain" description="Secretion system C-terminal sorting" evidence="7">
    <location>
        <begin position="447"/>
        <end position="522"/>
    </location>
</feature>
<evidence type="ECO:0000313" key="8">
    <source>
        <dbReference type="EMBL" id="QWG00869.1"/>
    </source>
</evidence>
<dbReference type="Pfam" id="PF00082">
    <property type="entry name" value="Peptidase_S8"/>
    <property type="match status" value="1"/>
</dbReference>
<name>A0AAX1MZW8_9BACT</name>
<dbReference type="Proteomes" id="UP000678679">
    <property type="component" value="Chromosome 1"/>
</dbReference>
<comment type="similarity">
    <text evidence="1 5">Belongs to the peptidase S8 family.</text>
</comment>
<dbReference type="KEGG" id="fya:KMW28_14535"/>
<accession>A0AAX1MZW8</accession>
<proteinExistence type="inferred from homology"/>
<evidence type="ECO:0000256" key="4">
    <source>
        <dbReference type="ARBA" id="ARBA00022825"/>
    </source>
</evidence>
<dbReference type="PIRSF" id="PIRSF037903">
    <property type="entry name" value="Subtilisin_rel_GFO_2223"/>
    <property type="match status" value="1"/>
</dbReference>
<dbReference type="InterPro" id="IPR023827">
    <property type="entry name" value="Peptidase_S8_Asp-AS"/>
</dbReference>
<keyword evidence="3 5" id="KW-0378">Hydrolase</keyword>
<dbReference type="PANTHER" id="PTHR43806">
    <property type="entry name" value="PEPTIDASE S8"/>
    <property type="match status" value="1"/>
</dbReference>
<evidence type="ECO:0000256" key="2">
    <source>
        <dbReference type="ARBA" id="ARBA00022670"/>
    </source>
</evidence>
<dbReference type="InterPro" id="IPR000209">
    <property type="entry name" value="Peptidase_S8/S53_dom"/>
</dbReference>
<dbReference type="AlphaFoldDB" id="A0AAX1MZW8"/>
<feature type="domain" description="Peptidase S8/S53" evidence="6">
    <location>
        <begin position="155"/>
        <end position="423"/>
    </location>
</feature>